<dbReference type="AlphaFoldDB" id="F5YEU9"/>
<reference evidence="3 4" key="2">
    <citation type="journal article" date="2011" name="ISME J.">
        <title>RNA-seq reveals cooperative metabolic interactions between two termite-gut spirochete species in co-culture.</title>
        <authorList>
            <person name="Rosenthal A.Z."/>
            <person name="Matson E.G."/>
            <person name="Eldar A."/>
            <person name="Leadbetter J.R."/>
        </authorList>
    </citation>
    <scope>NUCLEOTIDE SEQUENCE [LARGE SCALE GENOMIC DNA]</scope>
    <source>
        <strain evidence="4">ATCC BAA-888 / DSM 13862 / ZAS-9</strain>
    </source>
</reference>
<dbReference type="GO" id="GO:0009306">
    <property type="term" value="P:protein secretion"/>
    <property type="evidence" value="ECO:0007669"/>
    <property type="project" value="InterPro"/>
</dbReference>
<evidence type="ECO:0000313" key="4">
    <source>
        <dbReference type="Proteomes" id="UP000009222"/>
    </source>
</evidence>
<dbReference type="RefSeq" id="WP_015711748.1">
    <property type="nucleotide sequence ID" value="NC_015577.1"/>
</dbReference>
<evidence type="ECO:0000256" key="2">
    <source>
        <dbReference type="SAM" id="Phobius"/>
    </source>
</evidence>
<feature type="transmembrane region" description="Helical" evidence="2">
    <location>
        <begin position="147"/>
        <end position="176"/>
    </location>
</feature>
<sequence length="373" mass="42417">MSNEWQIDLQWFAAEDEGRTQDPTEVTYRKAREEGRVAKSQDFIGALGLLMVAVAIFFLAPGMLRTCAEMLRFFFTRVNEIDPINDKIAAGIFLNYFLRLTWPVLAIAVVAAFFSNLIQTGLFFTAKPLTPDFKKIIPHFGRFFKKAFIFSGEGLFNLAKNIFKMAVIGVVAYLTISGRINELANLQKADLWTSVTLIASMAGRMLIISAILLLALSIPDFIYQKWQFKESLKMTKEQAKEELKQDEGDPLIRSRLRARYRDLLTRDMLNKVPQADVVITNPTHYSVALEYNLEMKGPKVIAKGEDDLAMRIREIAKANGVPIARHPPLTRALYAETEVGDIIPVKYWQVTALLLRAFFIKDKNQPRAERMEA</sequence>
<dbReference type="KEGG" id="taz:TREAZ_0177"/>
<keyword evidence="3" id="KW-0966">Cell projection</keyword>
<dbReference type="SUPFAM" id="SSF160544">
    <property type="entry name" value="EscU C-terminal domain-like"/>
    <property type="match status" value="1"/>
</dbReference>
<dbReference type="Proteomes" id="UP000009222">
    <property type="component" value="Chromosome"/>
</dbReference>
<dbReference type="InterPro" id="IPR006135">
    <property type="entry name" value="T3SS_substrate_exporter"/>
</dbReference>
<dbReference type="eggNOG" id="COG1377">
    <property type="taxonomic scope" value="Bacteria"/>
</dbReference>
<dbReference type="Gene3D" id="6.10.250.2080">
    <property type="match status" value="1"/>
</dbReference>
<dbReference type="HOGENOM" id="CLU_041013_1_2_12"/>
<reference evidence="4" key="1">
    <citation type="submission" date="2009-12" db="EMBL/GenBank/DDBJ databases">
        <title>Complete sequence of Treponema azotonutricium strain ZAS-9.</title>
        <authorList>
            <person name="Tetu S.G."/>
            <person name="Matson E."/>
            <person name="Ren Q."/>
            <person name="Seshadri R."/>
            <person name="Elbourne L."/>
            <person name="Hassan K.A."/>
            <person name="Durkin A."/>
            <person name="Radune D."/>
            <person name="Mohamoud Y."/>
            <person name="Shay R."/>
            <person name="Jin S."/>
            <person name="Zhang X."/>
            <person name="Lucey K."/>
            <person name="Ballor N.R."/>
            <person name="Ottesen E."/>
            <person name="Rosenthal R."/>
            <person name="Allen A."/>
            <person name="Leadbetter J.R."/>
            <person name="Paulsen I.T."/>
        </authorList>
    </citation>
    <scope>NUCLEOTIDE SEQUENCE [LARGE SCALE GENOMIC DNA]</scope>
    <source>
        <strain evidence="4">ATCC BAA-888 / DSM 13862 / ZAS-9</strain>
    </source>
</reference>
<dbReference type="GO" id="GO:0005886">
    <property type="term" value="C:plasma membrane"/>
    <property type="evidence" value="ECO:0007669"/>
    <property type="project" value="TreeGrafter"/>
</dbReference>
<comment type="similarity">
    <text evidence="1">Belongs to the type III secretion exporter family.</text>
</comment>
<evidence type="ECO:0000313" key="3">
    <source>
        <dbReference type="EMBL" id="AEF80785.1"/>
    </source>
</evidence>
<proteinExistence type="inferred from homology"/>
<keyword evidence="3" id="KW-0969">Cilium</keyword>
<gene>
    <name evidence="3" type="primary">flhB</name>
    <name evidence="3" type="ordered locus">TREAZ_0177</name>
</gene>
<keyword evidence="2" id="KW-0812">Transmembrane</keyword>
<accession>F5YEU9</accession>
<feature type="transmembrane region" description="Helical" evidence="2">
    <location>
        <begin position="104"/>
        <end position="126"/>
    </location>
</feature>
<dbReference type="Gene3D" id="3.40.1690.10">
    <property type="entry name" value="secretion proteins EscU"/>
    <property type="match status" value="1"/>
</dbReference>
<dbReference type="InterPro" id="IPR029025">
    <property type="entry name" value="T3SS_substrate_exporter_C"/>
</dbReference>
<protein>
    <submittedName>
        <fullName evidence="3">Flagellar biosynthetic protein FlhB</fullName>
    </submittedName>
</protein>
<evidence type="ECO:0000256" key="1">
    <source>
        <dbReference type="ARBA" id="ARBA00010690"/>
    </source>
</evidence>
<dbReference type="PANTHER" id="PTHR30531:SF12">
    <property type="entry name" value="FLAGELLAR BIOSYNTHETIC PROTEIN FLHB"/>
    <property type="match status" value="1"/>
</dbReference>
<dbReference type="OrthoDB" id="9807950at2"/>
<dbReference type="PANTHER" id="PTHR30531">
    <property type="entry name" value="FLAGELLAR BIOSYNTHETIC PROTEIN FLHB"/>
    <property type="match status" value="1"/>
</dbReference>
<keyword evidence="2" id="KW-1133">Transmembrane helix</keyword>
<dbReference type="Pfam" id="PF01312">
    <property type="entry name" value="Bac_export_2"/>
    <property type="match status" value="1"/>
</dbReference>
<keyword evidence="2" id="KW-0472">Membrane</keyword>
<organism evidence="3 4">
    <name type="scientific">Leadbettera azotonutricia (strain ATCC BAA-888 / DSM 13862 / ZAS-9)</name>
    <name type="common">Treponema azotonutricium</name>
    <dbReference type="NCBI Taxonomy" id="545695"/>
    <lineage>
        <taxon>Bacteria</taxon>
        <taxon>Pseudomonadati</taxon>
        <taxon>Spirochaetota</taxon>
        <taxon>Spirochaetia</taxon>
        <taxon>Spirochaetales</taxon>
        <taxon>Breznakiellaceae</taxon>
        <taxon>Leadbettera</taxon>
    </lineage>
</organism>
<dbReference type="InParanoid" id="F5YEU9"/>
<dbReference type="EMBL" id="CP001841">
    <property type="protein sequence ID" value="AEF80785.1"/>
    <property type="molecule type" value="Genomic_DNA"/>
</dbReference>
<feature type="transmembrane region" description="Helical" evidence="2">
    <location>
        <begin position="196"/>
        <end position="223"/>
    </location>
</feature>
<feature type="transmembrane region" description="Helical" evidence="2">
    <location>
        <begin position="43"/>
        <end position="64"/>
    </location>
</feature>
<keyword evidence="3" id="KW-0282">Flagellum</keyword>
<name>F5YEU9_LEAAZ</name>
<dbReference type="STRING" id="545695.TREAZ_0177"/>
<dbReference type="FunCoup" id="F5YEU9">
    <property type="interactions" value="97"/>
</dbReference>
<dbReference type="PRINTS" id="PR00950">
    <property type="entry name" value="TYPE3IMSPROT"/>
</dbReference>
<keyword evidence="4" id="KW-1185">Reference proteome</keyword>